<keyword evidence="8" id="KW-1185">Reference proteome</keyword>
<reference evidence="7" key="1">
    <citation type="submission" date="2023-06" db="EMBL/GenBank/DDBJ databases">
        <title>Genome-scale phylogeny and comparative genomics of the fungal order Sordariales.</title>
        <authorList>
            <consortium name="Lawrence Berkeley National Laboratory"/>
            <person name="Hensen N."/>
            <person name="Bonometti L."/>
            <person name="Westerberg I."/>
            <person name="Brannstrom I.O."/>
            <person name="Guillou S."/>
            <person name="Cros-Aarteil S."/>
            <person name="Calhoun S."/>
            <person name="Haridas S."/>
            <person name="Kuo A."/>
            <person name="Mondo S."/>
            <person name="Pangilinan J."/>
            <person name="Riley R."/>
            <person name="Labutti K."/>
            <person name="Andreopoulos B."/>
            <person name="Lipzen A."/>
            <person name="Chen C."/>
            <person name="Yanf M."/>
            <person name="Daum C."/>
            <person name="Ng V."/>
            <person name="Clum A."/>
            <person name="Steindorff A."/>
            <person name="Ohm R."/>
            <person name="Martin F."/>
            <person name="Silar P."/>
            <person name="Natvig D."/>
            <person name="Lalanne C."/>
            <person name="Gautier V."/>
            <person name="Ament-Velasquez S.L."/>
            <person name="Kruys A."/>
            <person name="Hutchinson M.I."/>
            <person name="Powell A.J."/>
            <person name="Barry K."/>
            <person name="Miller A.N."/>
            <person name="Grigoriev I.V."/>
            <person name="Debuchy R."/>
            <person name="Gladieux P."/>
            <person name="Thoren M.H."/>
            <person name="Johannesson H."/>
        </authorList>
    </citation>
    <scope>NUCLEOTIDE SEQUENCE</scope>
    <source>
        <strain evidence="7">PSN4</strain>
    </source>
</reference>
<sequence length="363" mass="40380">MTKLEKVRTSVQTPQDAINHYTNKVLVLSAIKEAIDHGVFDACTPGNFFSPEVLAARLGLDKVFLARMLRVLALEGIFMDVSAAMSSKPRSKIRARNSVGADAVNRVYAHTNASLALQGRDLFTFVLSETLSPIFALTRTSAADQGHRKLTVAKKKLFLAHMLTRWHPCVVAEGRFPWKTVAEETRPAADRAMVVEIFGGNGDALREIQSACGQRLGMALVLEDRLEVLAGCDSVPGIFTCPYNPFEDPEQPIKGAHVYYFRRLLHLLSNSKCLEILRATVAAMGPKSRVVISEYIMPTAEEDSIPLDMRSCLMDLLVSQTGGHERTEYEWRQMLNSVGLNVVEVWRNKDDPLMADMEAIQIF</sequence>
<feature type="domain" description="O-methyltransferase C-terminal" evidence="5">
    <location>
        <begin position="251"/>
        <end position="339"/>
    </location>
</feature>
<dbReference type="InterPro" id="IPR001077">
    <property type="entry name" value="COMT_C"/>
</dbReference>
<comment type="caution">
    <text evidence="7">The sequence shown here is derived from an EMBL/GenBank/DDBJ whole genome shotgun (WGS) entry which is preliminary data.</text>
</comment>
<dbReference type="AlphaFoldDB" id="A0AAJ0B8Z0"/>
<dbReference type="PANTHER" id="PTHR43712">
    <property type="entry name" value="PUTATIVE (AFU_ORTHOLOGUE AFUA_4G14580)-RELATED"/>
    <property type="match status" value="1"/>
</dbReference>
<keyword evidence="3" id="KW-0949">S-adenosyl-L-methionine</keyword>
<dbReference type="Gene3D" id="3.40.50.150">
    <property type="entry name" value="Vaccinia Virus protein VP39"/>
    <property type="match status" value="1"/>
</dbReference>
<evidence type="ECO:0000256" key="2">
    <source>
        <dbReference type="ARBA" id="ARBA00022679"/>
    </source>
</evidence>
<dbReference type="PANTHER" id="PTHR43712:SF11">
    <property type="entry name" value="O-METHYLTRANSFERASE (AFU_ORTHOLOGUE AFUA_2G17820)-RELATED"/>
    <property type="match status" value="1"/>
</dbReference>
<name>A0AAJ0B8Z0_9PEZI</name>
<dbReference type="EMBL" id="MU839836">
    <property type="protein sequence ID" value="KAK1753871.1"/>
    <property type="molecule type" value="Genomic_DNA"/>
</dbReference>
<dbReference type="PIRSF" id="PIRSF005739">
    <property type="entry name" value="O-mtase"/>
    <property type="match status" value="1"/>
</dbReference>
<evidence type="ECO:0000313" key="7">
    <source>
        <dbReference type="EMBL" id="KAK1753871.1"/>
    </source>
</evidence>
<evidence type="ECO:0000259" key="6">
    <source>
        <dbReference type="Pfam" id="PF08100"/>
    </source>
</evidence>
<evidence type="ECO:0000256" key="1">
    <source>
        <dbReference type="ARBA" id="ARBA00022603"/>
    </source>
</evidence>
<protein>
    <submittedName>
        <fullName evidence="7">Demethylsterigmatocystin 6-O-methyltransferase</fullName>
    </submittedName>
</protein>
<dbReference type="Pfam" id="PF00891">
    <property type="entry name" value="Methyltransf_2"/>
    <property type="match status" value="1"/>
</dbReference>
<dbReference type="InterPro" id="IPR036388">
    <property type="entry name" value="WH-like_DNA-bd_sf"/>
</dbReference>
<evidence type="ECO:0000259" key="5">
    <source>
        <dbReference type="Pfam" id="PF00891"/>
    </source>
</evidence>
<dbReference type="InterPro" id="IPR012967">
    <property type="entry name" value="COMT_dimerisation"/>
</dbReference>
<keyword evidence="2" id="KW-0808">Transferase</keyword>
<dbReference type="InterPro" id="IPR029063">
    <property type="entry name" value="SAM-dependent_MTases_sf"/>
</dbReference>
<feature type="domain" description="O-methyltransferase dimerisation" evidence="6">
    <location>
        <begin position="20"/>
        <end position="94"/>
    </location>
</feature>
<keyword evidence="1" id="KW-0489">Methyltransferase</keyword>
<dbReference type="InterPro" id="IPR016461">
    <property type="entry name" value="COMT-like"/>
</dbReference>
<dbReference type="PROSITE" id="PS51683">
    <property type="entry name" value="SAM_OMT_II"/>
    <property type="match status" value="1"/>
</dbReference>
<dbReference type="GO" id="GO:0032259">
    <property type="term" value="P:methylation"/>
    <property type="evidence" value="ECO:0007669"/>
    <property type="project" value="UniProtKB-KW"/>
</dbReference>
<evidence type="ECO:0000256" key="3">
    <source>
        <dbReference type="ARBA" id="ARBA00022691"/>
    </source>
</evidence>
<evidence type="ECO:0000256" key="4">
    <source>
        <dbReference type="PIRSR" id="PIRSR005739-1"/>
    </source>
</evidence>
<dbReference type="GO" id="GO:0046983">
    <property type="term" value="F:protein dimerization activity"/>
    <property type="evidence" value="ECO:0007669"/>
    <property type="project" value="InterPro"/>
</dbReference>
<organism evidence="7 8">
    <name type="scientific">Echria macrotheca</name>
    <dbReference type="NCBI Taxonomy" id="438768"/>
    <lineage>
        <taxon>Eukaryota</taxon>
        <taxon>Fungi</taxon>
        <taxon>Dikarya</taxon>
        <taxon>Ascomycota</taxon>
        <taxon>Pezizomycotina</taxon>
        <taxon>Sordariomycetes</taxon>
        <taxon>Sordariomycetidae</taxon>
        <taxon>Sordariales</taxon>
        <taxon>Schizotheciaceae</taxon>
        <taxon>Echria</taxon>
    </lineage>
</organism>
<dbReference type="GO" id="GO:0008171">
    <property type="term" value="F:O-methyltransferase activity"/>
    <property type="evidence" value="ECO:0007669"/>
    <property type="project" value="InterPro"/>
</dbReference>
<accession>A0AAJ0B8Z0</accession>
<dbReference type="InterPro" id="IPR036390">
    <property type="entry name" value="WH_DNA-bd_sf"/>
</dbReference>
<dbReference type="Proteomes" id="UP001239445">
    <property type="component" value="Unassembled WGS sequence"/>
</dbReference>
<dbReference type="SUPFAM" id="SSF53335">
    <property type="entry name" value="S-adenosyl-L-methionine-dependent methyltransferases"/>
    <property type="match status" value="1"/>
</dbReference>
<dbReference type="SUPFAM" id="SSF46785">
    <property type="entry name" value="Winged helix' DNA-binding domain"/>
    <property type="match status" value="1"/>
</dbReference>
<dbReference type="Gene3D" id="1.10.10.10">
    <property type="entry name" value="Winged helix-like DNA-binding domain superfamily/Winged helix DNA-binding domain"/>
    <property type="match status" value="1"/>
</dbReference>
<evidence type="ECO:0000313" key="8">
    <source>
        <dbReference type="Proteomes" id="UP001239445"/>
    </source>
</evidence>
<gene>
    <name evidence="7" type="ORF">QBC47DRAFT_346469</name>
</gene>
<feature type="active site" description="Proton acceptor" evidence="4">
    <location>
        <position position="266"/>
    </location>
</feature>
<dbReference type="Pfam" id="PF08100">
    <property type="entry name" value="Dimerisation"/>
    <property type="match status" value="1"/>
</dbReference>
<proteinExistence type="predicted"/>